<keyword evidence="4" id="KW-0862">Zinc</keyword>
<dbReference type="HOGENOM" id="CLU_1392511_0_0_1"/>
<evidence type="ECO:0000256" key="5">
    <source>
        <dbReference type="ARBA" id="ARBA00023136"/>
    </source>
</evidence>
<feature type="domain" description="LITAF" evidence="7">
    <location>
        <begin position="109"/>
        <end position="195"/>
    </location>
</feature>
<keyword evidence="9" id="KW-1185">Reference proteome</keyword>
<dbReference type="AlphaFoldDB" id="C4M264"/>
<evidence type="ECO:0000313" key="8">
    <source>
        <dbReference type="EMBL" id="EAL47124.1"/>
    </source>
</evidence>
<dbReference type="VEuPathDB" id="AmoebaDB:EHI_174170"/>
<evidence type="ECO:0000313" key="9">
    <source>
        <dbReference type="Proteomes" id="UP000001926"/>
    </source>
</evidence>
<dbReference type="VEuPathDB" id="AmoebaDB:KM1_245030"/>
<reference evidence="8" key="1">
    <citation type="journal article" date="2005" name="Nature">
        <title>The genome of the protist parasite Entamoeba histolytica.</title>
        <authorList>
            <person name="Loftus B."/>
            <person name="Anderson I."/>
            <person name="Davies R."/>
            <person name="Alsmark U.C."/>
            <person name="Samuelson J."/>
            <person name="Amedeo P."/>
            <person name="Roncaglia P."/>
            <person name="Berriman M."/>
            <person name="Hirt R.P."/>
            <person name="Mann B.J."/>
            <person name="Nozaki T."/>
            <person name="Suh B."/>
            <person name="Pop M."/>
            <person name="Duchene M."/>
            <person name="Ackers J."/>
            <person name="Tannich E."/>
            <person name="Leippe M."/>
            <person name="Hofer M."/>
            <person name="Bruchhaus I."/>
            <person name="Willhoeft U."/>
            <person name="Bhattacharya A."/>
            <person name="Chillingworth T."/>
            <person name="Churcher C."/>
            <person name="Hance Z."/>
            <person name="Harris B."/>
            <person name="Harris D."/>
            <person name="Jagels K."/>
            <person name="Moule S."/>
            <person name="Mungall K."/>
            <person name="Ormond D."/>
            <person name="Squares R."/>
            <person name="Whitehead S."/>
            <person name="Quail M.A."/>
            <person name="Rabbinowitsch E."/>
            <person name="Norbertczak H."/>
            <person name="Price C."/>
            <person name="Wang Z."/>
            <person name="Guillen N."/>
            <person name="Gilchrist C."/>
            <person name="Stroup S.E."/>
            <person name="Bhattacharya S."/>
            <person name="Lohia A."/>
            <person name="Foster P.G."/>
            <person name="Sicheritz-Ponten T."/>
            <person name="Weber C."/>
            <person name="Singh U."/>
            <person name="Mukherjee C."/>
            <person name="El-Sayed N.M."/>
            <person name="Petri W.A.Jr."/>
            <person name="Clark C.G."/>
            <person name="Embley T.M."/>
            <person name="Barrell B."/>
            <person name="Fraser C.M."/>
            <person name="Hall N."/>
        </authorList>
    </citation>
    <scope>NUCLEOTIDE SEQUENCE [LARGE SCALE GENOMIC DNA]</scope>
    <source>
        <strain evidence="8">HM-1:IMSS</strain>
    </source>
</reference>
<reference evidence="8" key="2">
    <citation type="submission" date="2007-03" db="EMBL/GenBank/DDBJ databases">
        <authorList>
            <person name="Lorenzi H."/>
            <person name="Amedeo P."/>
            <person name="Inman J."/>
            <person name="Schobel S."/>
            <person name="Caler E."/>
        </authorList>
    </citation>
    <scope>GENOME REANNOTATION</scope>
    <source>
        <strain evidence="8">HM-1:IMSS</strain>
    </source>
</reference>
<evidence type="ECO:0000256" key="6">
    <source>
        <dbReference type="SAM" id="MobiDB-lite"/>
    </source>
</evidence>
<dbReference type="InterPro" id="IPR006629">
    <property type="entry name" value="LITAF"/>
</dbReference>
<dbReference type="PANTHER" id="PTHR23292">
    <property type="entry name" value="LIPOPOLYSACCHARIDE-INDUCED TUMOR NECROSIS FACTOR-ALPHA FACTOR"/>
    <property type="match status" value="1"/>
</dbReference>
<feature type="region of interest" description="Disordered" evidence="6">
    <location>
        <begin position="1"/>
        <end position="64"/>
    </location>
</feature>
<dbReference type="GeneID" id="3406819"/>
<dbReference type="Proteomes" id="UP000001926">
    <property type="component" value="Partially assembled WGS sequence"/>
</dbReference>
<dbReference type="RefSeq" id="XP_652498.1">
    <property type="nucleotide sequence ID" value="XM_647406.1"/>
</dbReference>
<organism evidence="8 9">
    <name type="scientific">Entamoeba histolytica (strain ATCC 30459 / HM-1:IMSS / ABRM)</name>
    <dbReference type="NCBI Taxonomy" id="294381"/>
    <lineage>
        <taxon>Eukaryota</taxon>
        <taxon>Amoebozoa</taxon>
        <taxon>Evosea</taxon>
        <taxon>Archamoebae</taxon>
        <taxon>Mastigamoebida</taxon>
        <taxon>Entamoebidae</taxon>
        <taxon>Entamoeba</taxon>
    </lineage>
</organism>
<dbReference type="OrthoDB" id="4713066at2759"/>
<accession>C4M264</accession>
<gene>
    <name evidence="8" type="ORF">EHI_174170</name>
</gene>
<dbReference type="InParanoid" id="C4M264"/>
<protein>
    <recommendedName>
        <fullName evidence="7">LITAF domain-containing protein</fullName>
    </recommendedName>
</protein>
<dbReference type="SMART" id="SM00714">
    <property type="entry name" value="LITAF"/>
    <property type="match status" value="1"/>
</dbReference>
<dbReference type="VEuPathDB" id="AmoebaDB:EHI5A_188830"/>
<dbReference type="KEGG" id="ehi:EHI_174170"/>
<dbReference type="PANTHER" id="PTHR23292:SF6">
    <property type="entry name" value="FI16602P1-RELATED"/>
    <property type="match status" value="1"/>
</dbReference>
<dbReference type="OMA" id="YTYKRVC"/>
<evidence type="ECO:0000256" key="3">
    <source>
        <dbReference type="ARBA" id="ARBA00022723"/>
    </source>
</evidence>
<dbReference type="Pfam" id="PF10601">
    <property type="entry name" value="zf-LITAF-like"/>
    <property type="match status" value="1"/>
</dbReference>
<keyword evidence="3" id="KW-0479">Metal-binding</keyword>
<evidence type="ECO:0000256" key="1">
    <source>
        <dbReference type="ARBA" id="ARBA00004170"/>
    </source>
</evidence>
<proteinExistence type="inferred from homology"/>
<keyword evidence="5" id="KW-0472">Membrane</keyword>
<sequence>MNGDIPIYQPPQPTNEVQPLLNDSTPQQPQVPIYQPSAQPNGLEYQPNLVNQPSAPVIPDPHIQQPSYLGPQQVPVVQYNQPPPGMTESYQQPLSYQVPPNQGGVVVQQPVTTIQPQQPPQITFYPSQMFCPHCNKLITTEVTYESGSLVFILCCVLCCFGLLCFSCIPCCLDGLKDAHHKWFVYCFLDILIEINK</sequence>
<comment type="subcellular location">
    <subcellularLocation>
        <location evidence="1">Membrane</location>
        <topology evidence="1">Peripheral membrane protein</topology>
    </subcellularLocation>
</comment>
<dbReference type="InterPro" id="IPR037519">
    <property type="entry name" value="LITAF_fam"/>
</dbReference>
<dbReference type="PROSITE" id="PS51837">
    <property type="entry name" value="LITAF"/>
    <property type="match status" value="1"/>
</dbReference>
<dbReference type="EMBL" id="DS571220">
    <property type="protein sequence ID" value="EAL47124.1"/>
    <property type="molecule type" value="Genomic_DNA"/>
</dbReference>
<evidence type="ECO:0000256" key="2">
    <source>
        <dbReference type="ARBA" id="ARBA00005975"/>
    </source>
</evidence>
<dbReference type="GO" id="GO:0008270">
    <property type="term" value="F:zinc ion binding"/>
    <property type="evidence" value="ECO:0000318"/>
    <property type="project" value="GO_Central"/>
</dbReference>
<evidence type="ECO:0000256" key="4">
    <source>
        <dbReference type="ARBA" id="ARBA00022833"/>
    </source>
</evidence>
<feature type="compositionally biased region" description="Polar residues" evidence="6">
    <location>
        <begin position="14"/>
        <end position="40"/>
    </location>
</feature>
<name>C4M264_ENTH1</name>
<comment type="similarity">
    <text evidence="2">Belongs to the CDIP1/LITAF family.</text>
</comment>
<evidence type="ECO:0000259" key="7">
    <source>
        <dbReference type="PROSITE" id="PS51837"/>
    </source>
</evidence>
<dbReference type="GO" id="GO:0016020">
    <property type="term" value="C:membrane"/>
    <property type="evidence" value="ECO:0007669"/>
    <property type="project" value="UniProtKB-SubCell"/>
</dbReference>